<dbReference type="EMBL" id="NPZB01000001">
    <property type="protein sequence ID" value="PNS09199.1"/>
    <property type="molecule type" value="Genomic_DNA"/>
</dbReference>
<organism evidence="1 2">
    <name type="scientific">Solilutibacter silvestris</name>
    <dbReference type="NCBI Taxonomy" id="1645665"/>
    <lineage>
        <taxon>Bacteria</taxon>
        <taxon>Pseudomonadati</taxon>
        <taxon>Pseudomonadota</taxon>
        <taxon>Gammaproteobacteria</taxon>
        <taxon>Lysobacterales</taxon>
        <taxon>Lysobacteraceae</taxon>
        <taxon>Solilutibacter</taxon>
    </lineage>
</organism>
<keyword evidence="1" id="KW-0255">Endonuclease</keyword>
<gene>
    <name evidence="1" type="ORF">Lysil_0828</name>
</gene>
<dbReference type="GO" id="GO:0004519">
    <property type="term" value="F:endonuclease activity"/>
    <property type="evidence" value="ECO:0007669"/>
    <property type="project" value="UniProtKB-KW"/>
</dbReference>
<comment type="caution">
    <text evidence="1">The sequence shown here is derived from an EMBL/GenBank/DDBJ whole genome shotgun (WGS) entry which is preliminary data.</text>
</comment>
<dbReference type="GO" id="GO:0004540">
    <property type="term" value="F:RNA nuclease activity"/>
    <property type="evidence" value="ECO:0007669"/>
    <property type="project" value="InterPro"/>
</dbReference>
<dbReference type="OrthoDB" id="515905at2"/>
<protein>
    <submittedName>
        <fullName evidence="1">Toxin endonuclease YhaV</fullName>
    </submittedName>
</protein>
<accession>A0A2K1Q2D8</accession>
<keyword evidence="2" id="KW-1185">Reference proteome</keyword>
<sequence>MSAGIHAPLVIHGWTIFAHPLFLGQLDALAQQVESLKQKDPVGYVGKNASKRLAAIVRLAFDVVPRDPARPEYRQGRTLGNSRKHWFRAKFFQQYRLFFRFHTESKVIVFAWVNDEGTKRAYESSDDAYRIFGKMLDSGRPPDDWNQLLAEARAETMNLQQRLSYLDPGRHGGEFGT</sequence>
<evidence type="ECO:0000313" key="1">
    <source>
        <dbReference type="EMBL" id="PNS09199.1"/>
    </source>
</evidence>
<dbReference type="Pfam" id="PF11663">
    <property type="entry name" value="Toxin_YhaV"/>
    <property type="match status" value="1"/>
</dbReference>
<reference evidence="1 2" key="1">
    <citation type="submission" date="2017-08" db="EMBL/GenBank/DDBJ databases">
        <title>Lysobacter sylvestris genome.</title>
        <authorList>
            <person name="Zhang D.-C."/>
            <person name="Albuquerque L."/>
            <person name="Franca L."/>
            <person name="Froufe H.J.C."/>
            <person name="Barroso C."/>
            <person name="Egas C."/>
            <person name="Da Costa M."/>
            <person name="Margesin R."/>
        </authorList>
    </citation>
    <scope>NUCLEOTIDE SEQUENCE [LARGE SCALE GENOMIC DNA]</scope>
    <source>
        <strain evidence="1 2">AM20-91</strain>
    </source>
</reference>
<proteinExistence type="predicted"/>
<dbReference type="InterPro" id="IPR021679">
    <property type="entry name" value="Toxin_endonuclease_YhaV"/>
</dbReference>
<keyword evidence="1" id="KW-0540">Nuclease</keyword>
<dbReference type="RefSeq" id="WP_103074277.1">
    <property type="nucleotide sequence ID" value="NZ_NPZB01000001.1"/>
</dbReference>
<name>A0A2K1Q2D8_9GAMM</name>
<dbReference type="Proteomes" id="UP000236220">
    <property type="component" value="Unassembled WGS sequence"/>
</dbReference>
<dbReference type="AlphaFoldDB" id="A0A2K1Q2D8"/>
<evidence type="ECO:0000313" key="2">
    <source>
        <dbReference type="Proteomes" id="UP000236220"/>
    </source>
</evidence>
<keyword evidence="1" id="KW-0378">Hydrolase</keyword>
<dbReference type="GO" id="GO:0110001">
    <property type="term" value="C:toxin-antitoxin complex"/>
    <property type="evidence" value="ECO:0007669"/>
    <property type="project" value="InterPro"/>
</dbReference>